<evidence type="ECO:0000256" key="2">
    <source>
        <dbReference type="ARBA" id="ARBA00023315"/>
    </source>
</evidence>
<feature type="domain" description="Beta-ketoacyl-[acyl-carrier-protein] synthase III N-terminal" evidence="4">
    <location>
        <begin position="126"/>
        <end position="199"/>
    </location>
</feature>
<organism evidence="5 6">
    <name type="scientific">Pendulispora brunnea</name>
    <dbReference type="NCBI Taxonomy" id="2905690"/>
    <lineage>
        <taxon>Bacteria</taxon>
        <taxon>Pseudomonadati</taxon>
        <taxon>Myxococcota</taxon>
        <taxon>Myxococcia</taxon>
        <taxon>Myxococcales</taxon>
        <taxon>Sorangiineae</taxon>
        <taxon>Pendulisporaceae</taxon>
        <taxon>Pendulispora</taxon>
    </lineage>
</organism>
<dbReference type="Pfam" id="PF08541">
    <property type="entry name" value="ACP_syn_III_C"/>
    <property type="match status" value="1"/>
</dbReference>
<reference evidence="5 6" key="1">
    <citation type="submission" date="2021-12" db="EMBL/GenBank/DDBJ databases">
        <title>Discovery of the Pendulisporaceae a myxobacterial family with distinct sporulation behavior and unique specialized metabolism.</title>
        <authorList>
            <person name="Garcia R."/>
            <person name="Popoff A."/>
            <person name="Bader C.D."/>
            <person name="Loehr J."/>
            <person name="Walesch S."/>
            <person name="Walt C."/>
            <person name="Boldt J."/>
            <person name="Bunk B."/>
            <person name="Haeckl F.J.F.P.J."/>
            <person name="Gunesch A.P."/>
            <person name="Birkelbach J."/>
            <person name="Nuebel U."/>
            <person name="Pietschmann T."/>
            <person name="Bach T."/>
            <person name="Mueller R."/>
        </authorList>
    </citation>
    <scope>NUCLEOTIDE SEQUENCE [LARGE SCALE GENOMIC DNA]</scope>
    <source>
        <strain evidence="5 6">MSr12523</strain>
    </source>
</reference>
<sequence>MMLAAPHREKVPVAVRSLACLFPARSVSNSEPPYTQIPDVPHDWWQFWGVQRRGMFDAAAGETHDRLAVRACREALRIAELEAADIDLVLANTSNLVVSTSTGPRFFPRLAPVIREELRARSAVAMDVEQECLSFLIHLQNAVNLIRMGRCKRVLVCSVEHITDLLDYTDKSATIFGDAAAAAVVTADSDGASLLGSSYVSRPEHYDLATLRWRNPRYKPKNELVPDDFHTYFDLREDAADGMRKFVPVFVPEMVKQALERARLRADDVDYFVFHQPSPILIRGWANALGVARNRYCTTLETRGSLVSASMPITLHHAIEQGHVGPGKTIVIAGASTGWGFGAQVWRWGETRINALG</sequence>
<gene>
    <name evidence="5" type="ORF">LZC95_04620</name>
</gene>
<keyword evidence="2" id="KW-0012">Acyltransferase</keyword>
<dbReference type="InterPro" id="IPR013751">
    <property type="entry name" value="ACP_syn_III_N"/>
</dbReference>
<name>A0ABZ2KBP8_9BACT</name>
<dbReference type="InterPro" id="IPR013747">
    <property type="entry name" value="ACP_syn_III_C"/>
</dbReference>
<keyword evidence="6" id="KW-1185">Reference proteome</keyword>
<dbReference type="InterPro" id="IPR016039">
    <property type="entry name" value="Thiolase-like"/>
</dbReference>
<keyword evidence="1" id="KW-0808">Transferase</keyword>
<feature type="domain" description="Beta-ketoacyl-[acyl-carrier-protein] synthase III C-terminal" evidence="3">
    <location>
        <begin position="259"/>
        <end position="348"/>
    </location>
</feature>
<dbReference type="PANTHER" id="PTHR34069">
    <property type="entry name" value="3-OXOACYL-[ACYL-CARRIER-PROTEIN] SYNTHASE 3"/>
    <property type="match status" value="1"/>
</dbReference>
<dbReference type="RefSeq" id="WP_394846733.1">
    <property type="nucleotide sequence ID" value="NZ_CP089982.1"/>
</dbReference>
<dbReference type="Pfam" id="PF08545">
    <property type="entry name" value="ACP_syn_III"/>
    <property type="match status" value="1"/>
</dbReference>
<proteinExistence type="predicted"/>
<dbReference type="Proteomes" id="UP001379533">
    <property type="component" value="Chromosome"/>
</dbReference>
<dbReference type="SUPFAM" id="SSF53901">
    <property type="entry name" value="Thiolase-like"/>
    <property type="match status" value="1"/>
</dbReference>
<evidence type="ECO:0000313" key="5">
    <source>
        <dbReference type="EMBL" id="WXA96121.1"/>
    </source>
</evidence>
<dbReference type="EMBL" id="CP089982">
    <property type="protein sequence ID" value="WXA96121.1"/>
    <property type="molecule type" value="Genomic_DNA"/>
</dbReference>
<evidence type="ECO:0000313" key="6">
    <source>
        <dbReference type="Proteomes" id="UP001379533"/>
    </source>
</evidence>
<evidence type="ECO:0000256" key="1">
    <source>
        <dbReference type="ARBA" id="ARBA00022679"/>
    </source>
</evidence>
<dbReference type="PANTHER" id="PTHR34069:SF2">
    <property type="entry name" value="BETA-KETOACYL-[ACYL-CARRIER-PROTEIN] SYNTHASE III"/>
    <property type="match status" value="1"/>
</dbReference>
<dbReference type="Gene3D" id="3.40.47.10">
    <property type="match status" value="1"/>
</dbReference>
<evidence type="ECO:0000259" key="3">
    <source>
        <dbReference type="Pfam" id="PF08541"/>
    </source>
</evidence>
<accession>A0ABZ2KBP8</accession>
<protein>
    <submittedName>
        <fullName evidence="5">3-oxoacyl-ACP synthase III family protein</fullName>
    </submittedName>
</protein>
<evidence type="ECO:0000259" key="4">
    <source>
        <dbReference type="Pfam" id="PF08545"/>
    </source>
</evidence>